<protein>
    <submittedName>
        <fullName evidence="1">Uncharacterized protein</fullName>
    </submittedName>
</protein>
<keyword evidence="2" id="KW-1185">Reference proteome</keyword>
<name>A0A5Q0TBJ6_9VIBR</name>
<evidence type="ECO:0000313" key="1">
    <source>
        <dbReference type="EMBL" id="QGA64240.1"/>
    </source>
</evidence>
<evidence type="ECO:0000313" key="2">
    <source>
        <dbReference type="Proteomes" id="UP000348942"/>
    </source>
</evidence>
<dbReference type="EMBL" id="CP045699">
    <property type="protein sequence ID" value="QGA64240.1"/>
    <property type="molecule type" value="Genomic_DNA"/>
</dbReference>
<proteinExistence type="predicted"/>
<accession>A0A5Q0TBJ6</accession>
<dbReference type="RefSeq" id="WP_153446047.1">
    <property type="nucleotide sequence ID" value="NZ_CP045699.1"/>
</dbReference>
<reference evidence="1 2" key="1">
    <citation type="submission" date="2019-10" db="EMBL/GenBank/DDBJ databases">
        <title>Vibrio sp. nov., isolated from Coralline algae surface.</title>
        <authorList>
            <person name="Geng Y."/>
            <person name="Zhang X."/>
        </authorList>
    </citation>
    <scope>NUCLEOTIDE SEQUENCE [LARGE SCALE GENOMIC DNA]</scope>
    <source>
        <strain evidence="1 2">SM1977</strain>
    </source>
</reference>
<dbReference type="Proteomes" id="UP000348942">
    <property type="component" value="Chromosome 1"/>
</dbReference>
<dbReference type="AlphaFoldDB" id="A0A5Q0TBJ6"/>
<sequence>MKIIESHHTKDVPMSVFYIMFIKYGAKLFDDIVLSEEEKTINNRLLAYELNFIAGINNR</sequence>
<gene>
    <name evidence="1" type="ORF">GFB47_01625</name>
</gene>
<organism evidence="1 2">
    <name type="scientific">Vibrio algicola</name>
    <dbReference type="NCBI Taxonomy" id="2662262"/>
    <lineage>
        <taxon>Bacteria</taxon>
        <taxon>Pseudomonadati</taxon>
        <taxon>Pseudomonadota</taxon>
        <taxon>Gammaproteobacteria</taxon>
        <taxon>Vibrionales</taxon>
        <taxon>Vibrionaceae</taxon>
        <taxon>Vibrio</taxon>
    </lineage>
</organism>